<proteinExistence type="predicted"/>
<reference evidence="1" key="2">
    <citation type="submission" date="2020-05" db="EMBL/GenBank/DDBJ databases">
        <authorList>
            <person name="Kim H.-S."/>
            <person name="Proctor R.H."/>
            <person name="Brown D.W."/>
        </authorList>
    </citation>
    <scope>NUCLEOTIDE SEQUENCE</scope>
    <source>
        <strain evidence="1">NRRL 20472</strain>
    </source>
</reference>
<gene>
    <name evidence="1" type="ORF">FSARC_4256</name>
</gene>
<reference evidence="1" key="1">
    <citation type="journal article" date="2020" name="BMC Genomics">
        <title>Correction to: Identification and distribution of gene clusters required for synthesis of sphingolipid metabolism inhibitors in diverse species of the filamentous fungus Fusarium.</title>
        <authorList>
            <person name="Kim H.S."/>
            <person name="Lohmar J.M."/>
            <person name="Busman M."/>
            <person name="Brown D.W."/>
            <person name="Naumann T.A."/>
            <person name="Divon H.H."/>
            <person name="Lysoe E."/>
            <person name="Uhlig S."/>
            <person name="Proctor R.H."/>
        </authorList>
    </citation>
    <scope>NUCLEOTIDE SEQUENCE</scope>
    <source>
        <strain evidence="1">NRRL 20472</strain>
    </source>
</reference>
<evidence type="ECO:0000313" key="1">
    <source>
        <dbReference type="EMBL" id="KAF4968311.1"/>
    </source>
</evidence>
<dbReference type="Proteomes" id="UP000622797">
    <property type="component" value="Unassembled WGS sequence"/>
</dbReference>
<protein>
    <submittedName>
        <fullName evidence="1">Uncharacterized protein</fullName>
    </submittedName>
</protein>
<organism evidence="1 2">
    <name type="scientific">Fusarium sarcochroum</name>
    <dbReference type="NCBI Taxonomy" id="1208366"/>
    <lineage>
        <taxon>Eukaryota</taxon>
        <taxon>Fungi</taxon>
        <taxon>Dikarya</taxon>
        <taxon>Ascomycota</taxon>
        <taxon>Pezizomycotina</taxon>
        <taxon>Sordariomycetes</taxon>
        <taxon>Hypocreomycetidae</taxon>
        <taxon>Hypocreales</taxon>
        <taxon>Nectriaceae</taxon>
        <taxon>Fusarium</taxon>
        <taxon>Fusarium lateritium species complex</taxon>
    </lineage>
</organism>
<sequence>MPSTGYFAGGPLHCFTVFPHRDLFVLQTDDLDRVEWSRVGHDMAFLSTLPDFIGIKHIAIEYNPEWGIQMLKGSDFCGMDIVRTLNEGASDAEGFVWKIWLIDHSLKRKADAPAFEEKTSDYVDLNVFYASDRKLLEVEWNGYSDPKENWRYIKPAGDTSDDCWTWSTYFVRRLDEEIRSNMYDDYSGTNQDACNIRLLGWDDL</sequence>
<dbReference type="EMBL" id="JABEXW010000202">
    <property type="protein sequence ID" value="KAF4968311.1"/>
    <property type="molecule type" value="Genomic_DNA"/>
</dbReference>
<accession>A0A8H4XBN3</accession>
<comment type="caution">
    <text evidence="1">The sequence shown here is derived from an EMBL/GenBank/DDBJ whole genome shotgun (WGS) entry which is preliminary data.</text>
</comment>
<keyword evidence="2" id="KW-1185">Reference proteome</keyword>
<evidence type="ECO:0000313" key="2">
    <source>
        <dbReference type="Proteomes" id="UP000622797"/>
    </source>
</evidence>
<dbReference type="AlphaFoldDB" id="A0A8H4XBN3"/>
<name>A0A8H4XBN3_9HYPO</name>
<dbReference type="OrthoDB" id="3596450at2759"/>